<gene>
    <name evidence="1" type="ORF">MOPEL_096_00580</name>
</gene>
<proteinExistence type="predicted"/>
<evidence type="ECO:0000313" key="1">
    <source>
        <dbReference type="EMBL" id="GAB49051.1"/>
    </source>
</evidence>
<sequence>MGVTLSAVGHRTCTASEHGRRRVVSPAYAGSVPELPASVRLALWATDALSRGRGDLDRVVRDATPDLADVDVDAAVASLDLWQRFGERVVLVSLPAPGDLVGLPRGGTEFAGAALDAGECAWSPLLGGALVPEFEEFGPSGDTGTLLRWAAYECTPPPLGEDDAAGAERALRTLVLEAVSALEGLDAPHWDAGLRDLADERVASGRWGLPPVDERARRLITQAAILEAVAGTALDHLHDAPTLAVGERRADILREVRREARRALVTGARAAALGLASGRS</sequence>
<dbReference type="AlphaFoldDB" id="H5UTJ3"/>
<comment type="caution">
    <text evidence="1">The sequence shown here is derived from an EMBL/GenBank/DDBJ whole genome shotgun (WGS) entry which is preliminary data.</text>
</comment>
<dbReference type="Proteomes" id="UP000004367">
    <property type="component" value="Unassembled WGS sequence"/>
</dbReference>
<reference evidence="1 2" key="1">
    <citation type="submission" date="2012-02" db="EMBL/GenBank/DDBJ databases">
        <title>Whole genome shotgun sequence of Mobilicoccus pelagius NBRC 104925.</title>
        <authorList>
            <person name="Yoshida Y."/>
            <person name="Hosoyama A."/>
            <person name="Tsuchikane K."/>
            <person name="Katsumata H."/>
            <person name="Yamazaki S."/>
            <person name="Fujita N."/>
        </authorList>
    </citation>
    <scope>NUCLEOTIDE SEQUENCE [LARGE SCALE GENOMIC DNA]</scope>
    <source>
        <strain evidence="1 2">NBRC 104925</strain>
    </source>
</reference>
<dbReference type="EMBL" id="BAFE01000073">
    <property type="protein sequence ID" value="GAB49051.1"/>
    <property type="molecule type" value="Genomic_DNA"/>
</dbReference>
<dbReference type="eggNOG" id="ENOG5031G1H">
    <property type="taxonomic scope" value="Bacteria"/>
</dbReference>
<protein>
    <submittedName>
        <fullName evidence="1">Uncharacterized protein</fullName>
    </submittedName>
</protein>
<dbReference type="STRING" id="1089455.MOPEL_096_00580"/>
<name>H5UTJ3_9MICO</name>
<evidence type="ECO:0000313" key="2">
    <source>
        <dbReference type="Proteomes" id="UP000004367"/>
    </source>
</evidence>
<keyword evidence="2" id="KW-1185">Reference proteome</keyword>
<accession>H5UTJ3</accession>
<organism evidence="1 2">
    <name type="scientific">Mobilicoccus pelagius NBRC 104925</name>
    <dbReference type="NCBI Taxonomy" id="1089455"/>
    <lineage>
        <taxon>Bacteria</taxon>
        <taxon>Bacillati</taxon>
        <taxon>Actinomycetota</taxon>
        <taxon>Actinomycetes</taxon>
        <taxon>Micrococcales</taxon>
        <taxon>Dermatophilaceae</taxon>
        <taxon>Mobilicoccus</taxon>
    </lineage>
</organism>